<feature type="region of interest" description="Disordered" evidence="8">
    <location>
        <begin position="884"/>
        <end position="909"/>
    </location>
</feature>
<dbReference type="InterPro" id="IPR006569">
    <property type="entry name" value="CID_dom"/>
</dbReference>
<feature type="compositionally biased region" description="Basic and acidic residues" evidence="8">
    <location>
        <begin position="187"/>
        <end position="203"/>
    </location>
</feature>
<keyword evidence="5" id="KW-0287">Flowering</keyword>
<feature type="compositionally biased region" description="Polar residues" evidence="8">
    <location>
        <begin position="752"/>
        <end position="768"/>
    </location>
</feature>
<reference evidence="10" key="3">
    <citation type="journal article" date="2017" name="Nature">
        <title>Genome sequence of the progenitor of the wheat D genome Aegilops tauschii.</title>
        <authorList>
            <person name="Luo M.C."/>
            <person name="Gu Y.Q."/>
            <person name="Puiu D."/>
            <person name="Wang H."/>
            <person name="Twardziok S.O."/>
            <person name="Deal K.R."/>
            <person name="Huo N."/>
            <person name="Zhu T."/>
            <person name="Wang L."/>
            <person name="Wang Y."/>
            <person name="McGuire P.E."/>
            <person name="Liu S."/>
            <person name="Long H."/>
            <person name="Ramasamy R.K."/>
            <person name="Rodriguez J.C."/>
            <person name="Van S.L."/>
            <person name="Yuan L."/>
            <person name="Wang Z."/>
            <person name="Xia Z."/>
            <person name="Xiao L."/>
            <person name="Anderson O.D."/>
            <person name="Ouyang S."/>
            <person name="Liang Y."/>
            <person name="Zimin A.V."/>
            <person name="Pertea G."/>
            <person name="Qi P."/>
            <person name="Bennetzen J.L."/>
            <person name="Dai X."/>
            <person name="Dawson M.W."/>
            <person name="Muller H.G."/>
            <person name="Kugler K."/>
            <person name="Rivarola-Duarte L."/>
            <person name="Spannagl M."/>
            <person name="Mayer K.F.X."/>
            <person name="Lu F.H."/>
            <person name="Bevan M.W."/>
            <person name="Leroy P."/>
            <person name="Li P."/>
            <person name="You F.M."/>
            <person name="Sun Q."/>
            <person name="Liu Z."/>
            <person name="Lyons E."/>
            <person name="Wicker T."/>
            <person name="Salzberg S.L."/>
            <person name="Devos K.M."/>
            <person name="Dvorak J."/>
        </authorList>
    </citation>
    <scope>NUCLEOTIDE SEQUENCE [LARGE SCALE GENOMIC DNA]</scope>
    <source>
        <strain evidence="10">cv. AL8/78</strain>
    </source>
</reference>
<feature type="domain" description="CID" evidence="9">
    <location>
        <begin position="909"/>
        <end position="1050"/>
    </location>
</feature>
<keyword evidence="11" id="KW-1185">Reference proteome</keyword>
<evidence type="ECO:0000313" key="10">
    <source>
        <dbReference type="EnsemblPlants" id="AET7Gv20819400.3"/>
    </source>
</evidence>
<feature type="compositionally biased region" description="Polar residues" evidence="8">
    <location>
        <begin position="430"/>
        <end position="445"/>
    </location>
</feature>
<dbReference type="Gene3D" id="1.25.40.90">
    <property type="match status" value="1"/>
</dbReference>
<keyword evidence="2" id="KW-0217">Developmental protein</keyword>
<protein>
    <recommendedName>
        <fullName evidence="9">CID domain-containing protein</fullName>
    </recommendedName>
</protein>
<reference evidence="10" key="5">
    <citation type="journal article" date="2021" name="G3 (Bethesda)">
        <title>Aegilops tauschii genome assembly Aet v5.0 features greater sequence contiguity and improved annotation.</title>
        <authorList>
            <person name="Wang L."/>
            <person name="Zhu T."/>
            <person name="Rodriguez J.C."/>
            <person name="Deal K.R."/>
            <person name="Dubcovsky J."/>
            <person name="McGuire P.E."/>
            <person name="Lux T."/>
            <person name="Spannagl M."/>
            <person name="Mayer K.F.X."/>
            <person name="Baldrich P."/>
            <person name="Meyers B.C."/>
            <person name="Huo N."/>
            <person name="Gu Y.Q."/>
            <person name="Zhou H."/>
            <person name="Devos K.M."/>
            <person name="Bennetzen J.L."/>
            <person name="Unver T."/>
            <person name="Budak H."/>
            <person name="Gulick P.J."/>
            <person name="Galiba G."/>
            <person name="Kalapos B."/>
            <person name="Nelson D.R."/>
            <person name="Li P."/>
            <person name="You F.M."/>
            <person name="Luo M.C."/>
            <person name="Dvorak J."/>
        </authorList>
    </citation>
    <scope>NUCLEOTIDE SEQUENCE [LARGE SCALE GENOMIC DNA]</scope>
    <source>
        <strain evidence="10">cv. AL8/78</strain>
    </source>
</reference>
<dbReference type="GO" id="GO:0009908">
    <property type="term" value="P:flower development"/>
    <property type="evidence" value="ECO:0007669"/>
    <property type="project" value="UniProtKB-KW"/>
</dbReference>
<evidence type="ECO:0000256" key="4">
    <source>
        <dbReference type="ARBA" id="ARBA00023015"/>
    </source>
</evidence>
<reference evidence="11" key="1">
    <citation type="journal article" date="2014" name="Science">
        <title>Ancient hybridizations among the ancestral genomes of bread wheat.</title>
        <authorList>
            <consortium name="International Wheat Genome Sequencing Consortium,"/>
            <person name="Marcussen T."/>
            <person name="Sandve S.R."/>
            <person name="Heier L."/>
            <person name="Spannagl M."/>
            <person name="Pfeifer M."/>
            <person name="Jakobsen K.S."/>
            <person name="Wulff B.B."/>
            <person name="Steuernagel B."/>
            <person name="Mayer K.F."/>
            <person name="Olsen O.A."/>
        </authorList>
    </citation>
    <scope>NUCLEOTIDE SEQUENCE [LARGE SCALE GENOMIC DNA]</scope>
    <source>
        <strain evidence="11">cv. AL8/78</strain>
    </source>
</reference>
<evidence type="ECO:0000256" key="3">
    <source>
        <dbReference type="ARBA" id="ARBA00022664"/>
    </source>
</evidence>
<organism evidence="10 11">
    <name type="scientific">Aegilops tauschii subsp. strangulata</name>
    <name type="common">Goatgrass</name>
    <dbReference type="NCBI Taxonomy" id="200361"/>
    <lineage>
        <taxon>Eukaryota</taxon>
        <taxon>Viridiplantae</taxon>
        <taxon>Streptophyta</taxon>
        <taxon>Embryophyta</taxon>
        <taxon>Tracheophyta</taxon>
        <taxon>Spermatophyta</taxon>
        <taxon>Magnoliopsida</taxon>
        <taxon>Liliopsida</taxon>
        <taxon>Poales</taxon>
        <taxon>Poaceae</taxon>
        <taxon>BOP clade</taxon>
        <taxon>Pooideae</taxon>
        <taxon>Triticodae</taxon>
        <taxon>Triticeae</taxon>
        <taxon>Triticinae</taxon>
        <taxon>Aegilops</taxon>
    </lineage>
</organism>
<feature type="region of interest" description="Disordered" evidence="8">
    <location>
        <begin position="1"/>
        <end position="43"/>
    </location>
</feature>
<feature type="compositionally biased region" description="Basic and acidic residues" evidence="8">
    <location>
        <begin position="319"/>
        <end position="332"/>
    </location>
</feature>
<keyword evidence="7" id="KW-0539">Nucleus</keyword>
<evidence type="ECO:0000313" key="11">
    <source>
        <dbReference type="Proteomes" id="UP000015105"/>
    </source>
</evidence>
<sequence>GSPVGPLLFNGVRADAGEEGRLGPRRPMAPAAKRGAKGTKWNRDPQLGDLVLAKVSRPEDWNQEPTPRKFFVLFFGTKEIAFVGLQDLQLFTEEVKNDLVNQAREKRFPKRHAKGLEEALVEICKAYDELPKSSEIANDVLPDRTLDMSEKPTESLVKPPDDGETPRVEQMEVDCSVDNLNTLRHGSGTEENVKDAGHDRKDIVPAVINRKKPVEKDSDHPKKKKPVTSKSATNMHLEQMEVDSSVDNLNNLRHGSGTEENVKDGGHDRKDTFPTVTNRKKSVEKNSDHPKKNKPVTSKSAINMHLEQARSPTSLFSGRETEDQKVGKEGHPTEGMLLDPTVEIVCALEVPKKEKPKMQLKTADREENKHVDGTGISGRTTPEALPGTVPTNSADKESGGFKKLKPMKQSLMDKSQRRCPDKVMLDKPNKQLTVKSPVVLSSNKKSLPGSGQRKPEGSTDMRPAKRPKLVDRANETVKTGAKSELRLPADNGKDNSVKNEKSTSVGARNNTFPETVTADGRTRKSGVVVSPLPRPHSERMEQAPGSATKLTGFDTAKKGSSTREDGSRVGRPLAQPRRRACRFDDDEEEEQRTPPHKTVAKSISTHVTPTDKTHQTGIRGIPSSQVGNVSAKKSGLAREEKPRSVGRSPVKHEPIYSPSQGKVHARPQMTGRKSATISVDTSSALGNKINPADRKSNDQLKNPGSSEVKKPQGSSSKVVQQTSGNSHSQSHATLEKNVLLSKSENAKVKAKPSTQIAMTAENRLSATLSDERSGKLDHSKEDRSNFVDKADFAESNADSDKSIKRLIAAAQAKRNHLASGQGNSDGSSADNAVLASAAYGLPGRSPSPVFHIPSASRNAISEGDIMQSQDSICEPGHRVDLKKPAETDHEHEKSPKPKQSSGSLGGGTDAAIARDALEGMIETLSRTKDSIGRATRHAIECSKHGIAEEIVELLIRKIENEPNLHRKVDLLFLLDSITQCSHSQKGVAGASYVPTVQAALPRLLSAAAPPVAGARENRRQCLKVLRLWLERKIMPENVLRKYMNDIEVPNDNTHAGFLLRRPSRAERSVDDPIREMDDMLVDEYGSNTTIEFSGILSSNVFVNDEDFPRIDGSLPVISLRVGRGGIQESEEIIAPNSVEEHVTVLESATSDAVMEDASVLPRNIQQIEGSALIEHDSKQEAGSEEALTNQYELPPLPEGPPPLPLDSLPPQPLPEGPPPLPLDS</sequence>
<feature type="compositionally biased region" description="Basic and acidic residues" evidence="8">
    <location>
        <begin position="555"/>
        <end position="568"/>
    </location>
</feature>
<dbReference type="AlphaFoldDB" id="A0A453S5B1"/>
<feature type="compositionally biased region" description="Basic and acidic residues" evidence="8">
    <location>
        <begin position="414"/>
        <end position="429"/>
    </location>
</feature>
<keyword evidence="3" id="KW-0507">mRNA processing</keyword>
<evidence type="ECO:0000256" key="8">
    <source>
        <dbReference type="SAM" id="MobiDB-lite"/>
    </source>
</evidence>
<dbReference type="InterPro" id="IPR008942">
    <property type="entry name" value="ENTH_VHS"/>
</dbReference>
<evidence type="ECO:0000256" key="6">
    <source>
        <dbReference type="ARBA" id="ARBA00023163"/>
    </source>
</evidence>
<evidence type="ECO:0000256" key="7">
    <source>
        <dbReference type="ARBA" id="ARBA00023242"/>
    </source>
</evidence>
<keyword evidence="4" id="KW-0805">Transcription regulation</keyword>
<feature type="compositionally biased region" description="Basic and acidic residues" evidence="8">
    <location>
        <begin position="453"/>
        <end position="501"/>
    </location>
</feature>
<feature type="region of interest" description="Disordered" evidence="8">
    <location>
        <begin position="180"/>
        <end position="335"/>
    </location>
</feature>
<dbReference type="FunFam" id="1.25.40.90:FF:000037">
    <property type="entry name" value="Enhancer of ag-4 2"/>
    <property type="match status" value="1"/>
</dbReference>
<proteinExistence type="predicted"/>
<dbReference type="SMART" id="SM00582">
    <property type="entry name" value="RPR"/>
    <property type="match status" value="1"/>
</dbReference>
<feature type="compositionally biased region" description="Polar residues" evidence="8">
    <location>
        <begin position="502"/>
        <end position="514"/>
    </location>
</feature>
<feature type="compositionally biased region" description="Basic and acidic residues" evidence="8">
    <location>
        <begin position="355"/>
        <end position="372"/>
    </location>
</feature>
<feature type="compositionally biased region" description="Basic and acidic residues" evidence="8">
    <location>
        <begin position="281"/>
        <end position="290"/>
    </location>
</feature>
<feature type="compositionally biased region" description="Pro residues" evidence="8">
    <location>
        <begin position="1194"/>
        <end position="1224"/>
    </location>
</feature>
<name>A0A453S5B1_AEGTS</name>
<dbReference type="PROSITE" id="PS51391">
    <property type="entry name" value="CID"/>
    <property type="match status" value="1"/>
</dbReference>
<feature type="compositionally biased region" description="Polar residues" evidence="8">
    <location>
        <begin position="712"/>
        <end position="732"/>
    </location>
</feature>
<dbReference type="Pfam" id="PF04818">
    <property type="entry name" value="CID"/>
    <property type="match status" value="1"/>
</dbReference>
<feature type="region of interest" description="Disordered" evidence="8">
    <location>
        <begin position="355"/>
        <end position="797"/>
    </location>
</feature>
<comment type="subcellular location">
    <subcellularLocation>
        <location evidence="1">Nucleus</location>
    </subcellularLocation>
</comment>
<dbReference type="Gramene" id="AET7Gv20819400.3">
    <property type="protein sequence ID" value="AET7Gv20819400.3"/>
    <property type="gene ID" value="AET7Gv20819400"/>
</dbReference>
<dbReference type="GO" id="GO:0005634">
    <property type="term" value="C:nucleus"/>
    <property type="evidence" value="ECO:0007669"/>
    <property type="project" value="UniProtKB-SubCell"/>
</dbReference>
<evidence type="ECO:0000256" key="1">
    <source>
        <dbReference type="ARBA" id="ARBA00004123"/>
    </source>
</evidence>
<dbReference type="Gene3D" id="2.30.30.140">
    <property type="match status" value="1"/>
</dbReference>
<dbReference type="PANTHER" id="PTHR12550">
    <property type="entry name" value="HEPATOMA-DERIVED GROWTH FACTOR-RELATED"/>
    <property type="match status" value="1"/>
</dbReference>
<reference evidence="11" key="2">
    <citation type="journal article" date="2017" name="Nat. Plants">
        <title>The Aegilops tauschii genome reveals multiple impacts of transposons.</title>
        <authorList>
            <person name="Zhao G."/>
            <person name="Zou C."/>
            <person name="Li K."/>
            <person name="Wang K."/>
            <person name="Li T."/>
            <person name="Gao L."/>
            <person name="Zhang X."/>
            <person name="Wang H."/>
            <person name="Yang Z."/>
            <person name="Liu X."/>
            <person name="Jiang W."/>
            <person name="Mao L."/>
            <person name="Kong X."/>
            <person name="Jiao Y."/>
            <person name="Jia J."/>
        </authorList>
    </citation>
    <scope>NUCLEOTIDE SEQUENCE [LARGE SCALE GENOMIC DNA]</scope>
    <source>
        <strain evidence="11">cv. AL8/78</strain>
    </source>
</reference>
<feature type="region of interest" description="Disordered" evidence="8">
    <location>
        <begin position="1176"/>
        <end position="1224"/>
    </location>
</feature>
<evidence type="ECO:0000256" key="2">
    <source>
        <dbReference type="ARBA" id="ARBA00022473"/>
    </source>
</evidence>
<feature type="compositionally biased region" description="Basic and acidic residues" evidence="8">
    <location>
        <begin position="884"/>
        <end position="895"/>
    </location>
</feature>
<accession>A0A453S5B1</accession>
<keyword evidence="6" id="KW-0804">Transcription</keyword>
<evidence type="ECO:0000256" key="5">
    <source>
        <dbReference type="ARBA" id="ARBA00023089"/>
    </source>
</evidence>
<dbReference type="PANTHER" id="PTHR12550:SF70">
    <property type="entry name" value="JIL-1 ANCHORING AND STABILIZING PROTEIN, ISOFORM A"/>
    <property type="match status" value="1"/>
</dbReference>
<dbReference type="GO" id="GO:0006397">
    <property type="term" value="P:mRNA processing"/>
    <property type="evidence" value="ECO:0007669"/>
    <property type="project" value="UniProtKB-KW"/>
</dbReference>
<reference evidence="10" key="4">
    <citation type="submission" date="2019-03" db="UniProtKB">
        <authorList>
            <consortium name="EnsemblPlants"/>
        </authorList>
    </citation>
    <scope>IDENTIFICATION</scope>
</reference>
<feature type="compositionally biased region" description="Basic and acidic residues" evidence="8">
    <location>
        <begin position="769"/>
        <end position="797"/>
    </location>
</feature>
<dbReference type="SUPFAM" id="SSF63748">
    <property type="entry name" value="Tudor/PWWP/MBT"/>
    <property type="match status" value="1"/>
</dbReference>
<dbReference type="Proteomes" id="UP000015105">
    <property type="component" value="Chromosome 7D"/>
</dbReference>
<feature type="compositionally biased region" description="Polar residues" evidence="8">
    <location>
        <begin position="671"/>
        <end position="685"/>
    </location>
</feature>
<dbReference type="EnsemblPlants" id="AET7Gv20819400.3">
    <property type="protein sequence ID" value="AET7Gv20819400.3"/>
    <property type="gene ID" value="AET7Gv20819400"/>
</dbReference>
<evidence type="ECO:0000259" key="9">
    <source>
        <dbReference type="PROSITE" id="PS51391"/>
    </source>
</evidence>
<feature type="compositionally biased region" description="Basic and acidic residues" evidence="8">
    <location>
        <begin position="256"/>
        <end position="272"/>
    </location>
</feature>